<accession>A0A9W9DW98</accession>
<keyword evidence="5 6" id="KW-0472">Membrane</keyword>
<dbReference type="FunFam" id="1.20.1250.20:FF:000172">
    <property type="entry name" value="MFS multidrug resistance transporter"/>
    <property type="match status" value="1"/>
</dbReference>
<dbReference type="Gene3D" id="1.20.1250.20">
    <property type="entry name" value="MFS general substrate transporter like domains"/>
    <property type="match status" value="1"/>
</dbReference>
<dbReference type="SUPFAM" id="SSF103473">
    <property type="entry name" value="MFS general substrate transporter"/>
    <property type="match status" value="1"/>
</dbReference>
<gene>
    <name evidence="8" type="ORF">J3R30DRAFT_3432747</name>
</gene>
<evidence type="ECO:0000256" key="3">
    <source>
        <dbReference type="ARBA" id="ARBA00022692"/>
    </source>
</evidence>
<evidence type="ECO:0000256" key="2">
    <source>
        <dbReference type="ARBA" id="ARBA00022448"/>
    </source>
</evidence>
<evidence type="ECO:0000313" key="9">
    <source>
        <dbReference type="Proteomes" id="UP001150266"/>
    </source>
</evidence>
<comment type="subcellular location">
    <subcellularLocation>
        <location evidence="1">Membrane</location>
        <topology evidence="1">Multi-pass membrane protein</topology>
    </subcellularLocation>
</comment>
<sequence length="440" mass="48163">MYMVLQGLCRFLRNYRCLCNTHLLSAPMFFGSFADFHGRRPVFVLCLFVLCLSCIGLALVPTNAYWLLMVLRCLQATGSASTIALGAGVIGDIATPAERGGFFGFYSLGPMLGPALGPVIGGALSDGLGWRSIFWFLCIATGLACIVMLLFVPETLRQIVGDGSIVPSPIYRPWIPVIRRHYKIASEYPKPPKRKFRNPLLLFKNLDIAMLLLFNAIVYSVFYAVTASISSLFAVVYPFLNDTTIGLCYLAIGFGTVVGSTGTGKVLDWDFQRMKKAYIQTHGSNSMRTESGDVKDDFPIEKARLLSMSYSTLVLVACGMGYGWCLQKKAHIAAPLVLQFIIGALSMSVMNPMQTLILDLVPGQGSSVTACNNIVRCLLGAVAVSVIDLILNSLGPGFTYVLLNGIIIISMPLLYLVMKLGPRFRRKRREADVQTLVAYP</sequence>
<keyword evidence="4 6" id="KW-1133">Transmembrane helix</keyword>
<feature type="transmembrane region" description="Helical" evidence="6">
    <location>
        <begin position="200"/>
        <end position="224"/>
    </location>
</feature>
<feature type="transmembrane region" description="Helical" evidence="6">
    <location>
        <begin position="397"/>
        <end position="418"/>
    </location>
</feature>
<dbReference type="Pfam" id="PF07690">
    <property type="entry name" value="MFS_1"/>
    <property type="match status" value="1"/>
</dbReference>
<feature type="transmembrane region" description="Helical" evidence="6">
    <location>
        <begin position="66"/>
        <end position="90"/>
    </location>
</feature>
<evidence type="ECO:0000256" key="4">
    <source>
        <dbReference type="ARBA" id="ARBA00022989"/>
    </source>
</evidence>
<dbReference type="PROSITE" id="PS50850">
    <property type="entry name" value="MFS"/>
    <property type="match status" value="1"/>
</dbReference>
<feature type="domain" description="Major facilitator superfamily (MFS) profile" evidence="7">
    <location>
        <begin position="1"/>
        <end position="422"/>
    </location>
</feature>
<dbReference type="InterPro" id="IPR020846">
    <property type="entry name" value="MFS_dom"/>
</dbReference>
<comment type="caution">
    <text evidence="8">The sequence shown here is derived from an EMBL/GenBank/DDBJ whole genome shotgun (WGS) entry which is preliminary data.</text>
</comment>
<dbReference type="PANTHER" id="PTHR23502">
    <property type="entry name" value="MAJOR FACILITATOR SUPERFAMILY"/>
    <property type="match status" value="1"/>
</dbReference>
<evidence type="ECO:0000256" key="5">
    <source>
        <dbReference type="ARBA" id="ARBA00023136"/>
    </source>
</evidence>
<proteinExistence type="predicted"/>
<dbReference type="PANTHER" id="PTHR23502:SF51">
    <property type="entry name" value="QUINIDINE RESISTANCE PROTEIN 1-RELATED"/>
    <property type="match status" value="1"/>
</dbReference>
<name>A0A9W9DW98_9AGAR</name>
<dbReference type="InterPro" id="IPR036259">
    <property type="entry name" value="MFS_trans_sf"/>
</dbReference>
<feature type="transmembrane region" description="Helical" evidence="6">
    <location>
        <begin position="42"/>
        <end position="60"/>
    </location>
</feature>
<reference evidence="8" key="1">
    <citation type="submission" date="2022-08" db="EMBL/GenBank/DDBJ databases">
        <title>A Global Phylogenomic Analysis of the Shiitake Genus Lentinula.</title>
        <authorList>
            <consortium name="DOE Joint Genome Institute"/>
            <person name="Sierra-Patev S."/>
            <person name="Min B."/>
            <person name="Naranjo-Ortiz M."/>
            <person name="Looney B."/>
            <person name="Konkel Z."/>
            <person name="Slot J.C."/>
            <person name="Sakamoto Y."/>
            <person name="Steenwyk J.L."/>
            <person name="Rokas A."/>
            <person name="Carro J."/>
            <person name="Camarero S."/>
            <person name="Ferreira P."/>
            <person name="Molpeceres G."/>
            <person name="Ruiz-Duenas F.J."/>
            <person name="Serrano A."/>
            <person name="Henrissat B."/>
            <person name="Drula E."/>
            <person name="Hughes K.W."/>
            <person name="Mata J.L."/>
            <person name="Ishikawa N.K."/>
            <person name="Vargas-Isla R."/>
            <person name="Ushijima S."/>
            <person name="Smith C.A."/>
            <person name="Ahrendt S."/>
            <person name="Andreopoulos W."/>
            <person name="He G."/>
            <person name="Labutti K."/>
            <person name="Lipzen A."/>
            <person name="Ng V."/>
            <person name="Riley R."/>
            <person name="Sandor L."/>
            <person name="Barry K."/>
            <person name="Martinez A.T."/>
            <person name="Xiao Y."/>
            <person name="Gibbons J.G."/>
            <person name="Terashima K."/>
            <person name="Grigoriev I.V."/>
            <person name="Hibbett D.S."/>
        </authorList>
    </citation>
    <scope>NUCLEOTIDE SEQUENCE</scope>
    <source>
        <strain evidence="8">JLM2183</strain>
    </source>
</reference>
<feature type="transmembrane region" description="Helical" evidence="6">
    <location>
        <begin position="373"/>
        <end position="391"/>
    </location>
</feature>
<organism evidence="8 9">
    <name type="scientific">Lentinula aciculospora</name>
    <dbReference type="NCBI Taxonomy" id="153920"/>
    <lineage>
        <taxon>Eukaryota</taxon>
        <taxon>Fungi</taxon>
        <taxon>Dikarya</taxon>
        <taxon>Basidiomycota</taxon>
        <taxon>Agaricomycotina</taxon>
        <taxon>Agaricomycetes</taxon>
        <taxon>Agaricomycetidae</taxon>
        <taxon>Agaricales</taxon>
        <taxon>Marasmiineae</taxon>
        <taxon>Omphalotaceae</taxon>
        <taxon>Lentinula</taxon>
    </lineage>
</organism>
<dbReference type="GO" id="GO:0022857">
    <property type="term" value="F:transmembrane transporter activity"/>
    <property type="evidence" value="ECO:0007669"/>
    <property type="project" value="InterPro"/>
</dbReference>
<evidence type="ECO:0000256" key="6">
    <source>
        <dbReference type="SAM" id="Phobius"/>
    </source>
</evidence>
<feature type="transmembrane region" description="Helical" evidence="6">
    <location>
        <begin position="244"/>
        <end position="267"/>
    </location>
</feature>
<protein>
    <submittedName>
        <fullName evidence="8">Major facilitator superfamily domain-containing protein</fullName>
    </submittedName>
</protein>
<dbReference type="GO" id="GO:0005886">
    <property type="term" value="C:plasma membrane"/>
    <property type="evidence" value="ECO:0007669"/>
    <property type="project" value="TreeGrafter"/>
</dbReference>
<dbReference type="AlphaFoldDB" id="A0A9W9DW98"/>
<keyword evidence="2" id="KW-0813">Transport</keyword>
<dbReference type="OrthoDB" id="440553at2759"/>
<evidence type="ECO:0000256" key="1">
    <source>
        <dbReference type="ARBA" id="ARBA00004141"/>
    </source>
</evidence>
<keyword evidence="3 6" id="KW-0812">Transmembrane</keyword>
<feature type="transmembrane region" description="Helical" evidence="6">
    <location>
        <begin position="336"/>
        <end position="361"/>
    </location>
</feature>
<feature type="transmembrane region" description="Helical" evidence="6">
    <location>
        <begin position="102"/>
        <end position="121"/>
    </location>
</feature>
<evidence type="ECO:0000313" key="8">
    <source>
        <dbReference type="EMBL" id="KAJ4488003.1"/>
    </source>
</evidence>
<keyword evidence="9" id="KW-1185">Reference proteome</keyword>
<feature type="transmembrane region" description="Helical" evidence="6">
    <location>
        <begin position="305"/>
        <end position="324"/>
    </location>
</feature>
<dbReference type="InterPro" id="IPR011701">
    <property type="entry name" value="MFS"/>
</dbReference>
<dbReference type="Proteomes" id="UP001150266">
    <property type="component" value="Unassembled WGS sequence"/>
</dbReference>
<evidence type="ECO:0000259" key="7">
    <source>
        <dbReference type="PROSITE" id="PS50850"/>
    </source>
</evidence>
<feature type="transmembrane region" description="Helical" evidence="6">
    <location>
        <begin position="133"/>
        <end position="152"/>
    </location>
</feature>
<dbReference type="EMBL" id="JAOTPV010000002">
    <property type="protein sequence ID" value="KAJ4488003.1"/>
    <property type="molecule type" value="Genomic_DNA"/>
</dbReference>